<dbReference type="Proteomes" id="UP000323166">
    <property type="component" value="Unassembled WGS sequence"/>
</dbReference>
<dbReference type="CDD" id="cd00371">
    <property type="entry name" value="HMA"/>
    <property type="match status" value="1"/>
</dbReference>
<accession>A0A5S4ZVW1</accession>
<dbReference type="PROSITE" id="PS50846">
    <property type="entry name" value="HMA_2"/>
    <property type="match status" value="1"/>
</dbReference>
<dbReference type="InterPro" id="IPR006121">
    <property type="entry name" value="HMA_dom"/>
</dbReference>
<dbReference type="AlphaFoldDB" id="A0A5S4ZVW1"/>
<gene>
    <name evidence="2" type="ORF">LX24_00798</name>
</gene>
<dbReference type="Gene3D" id="3.30.70.100">
    <property type="match status" value="1"/>
</dbReference>
<reference evidence="2 3" key="1">
    <citation type="submission" date="2019-07" db="EMBL/GenBank/DDBJ databases">
        <title>Genomic Encyclopedia of Type Strains, Phase I: the one thousand microbial genomes (KMG-I) project.</title>
        <authorList>
            <person name="Kyrpides N."/>
        </authorList>
    </citation>
    <scope>NUCLEOTIDE SEQUENCE [LARGE SCALE GENOMIC DNA]</scope>
    <source>
        <strain evidence="2 3">DSM 6562</strain>
    </source>
</reference>
<dbReference type="Pfam" id="PF00403">
    <property type="entry name" value="HMA"/>
    <property type="match status" value="1"/>
</dbReference>
<dbReference type="SUPFAM" id="SSF55008">
    <property type="entry name" value="HMA, heavy metal-associated domain"/>
    <property type="match status" value="1"/>
</dbReference>
<dbReference type="EMBL" id="VNHM01000003">
    <property type="protein sequence ID" value="TYO96988.1"/>
    <property type="molecule type" value="Genomic_DNA"/>
</dbReference>
<dbReference type="RefSeq" id="WP_166510842.1">
    <property type="nucleotide sequence ID" value="NZ_VNHM01000003.1"/>
</dbReference>
<organism evidence="2 3">
    <name type="scientific">Desulfallas thermosapovorans DSM 6562</name>
    <dbReference type="NCBI Taxonomy" id="1121431"/>
    <lineage>
        <taxon>Bacteria</taxon>
        <taxon>Bacillati</taxon>
        <taxon>Bacillota</taxon>
        <taxon>Clostridia</taxon>
        <taxon>Eubacteriales</taxon>
        <taxon>Desulfallaceae</taxon>
        <taxon>Desulfallas</taxon>
    </lineage>
</organism>
<dbReference type="GO" id="GO:0046872">
    <property type="term" value="F:metal ion binding"/>
    <property type="evidence" value="ECO:0007669"/>
    <property type="project" value="InterPro"/>
</dbReference>
<feature type="domain" description="HMA" evidence="1">
    <location>
        <begin position="8"/>
        <end position="74"/>
    </location>
</feature>
<dbReference type="InterPro" id="IPR036163">
    <property type="entry name" value="HMA_dom_sf"/>
</dbReference>
<keyword evidence="3" id="KW-1185">Reference proteome</keyword>
<proteinExistence type="predicted"/>
<evidence type="ECO:0000313" key="2">
    <source>
        <dbReference type="EMBL" id="TYO96988.1"/>
    </source>
</evidence>
<evidence type="ECO:0000313" key="3">
    <source>
        <dbReference type="Proteomes" id="UP000323166"/>
    </source>
</evidence>
<sequence>MGSKKGSIKETVWVGGLHDLDGSREIEHNLIQVDGVQDVQVSLDEGRVTIDYDPAVISGEYLRRTLNSLGYSPYVRY</sequence>
<name>A0A5S4ZVW1_9FIRM</name>
<evidence type="ECO:0000259" key="1">
    <source>
        <dbReference type="PROSITE" id="PS50846"/>
    </source>
</evidence>
<protein>
    <submittedName>
        <fullName evidence="2">Copper chaperone CopZ</fullName>
    </submittedName>
</protein>
<comment type="caution">
    <text evidence="2">The sequence shown here is derived from an EMBL/GenBank/DDBJ whole genome shotgun (WGS) entry which is preliminary data.</text>
</comment>